<feature type="compositionally biased region" description="Low complexity" evidence="1">
    <location>
        <begin position="23"/>
        <end position="34"/>
    </location>
</feature>
<dbReference type="AlphaFoldDB" id="I0K1R2"/>
<accession>I0K1R2</accession>
<dbReference type="eggNOG" id="ENOG50332AS">
    <property type="taxonomic scope" value="Bacteria"/>
</dbReference>
<evidence type="ECO:0000313" key="3">
    <source>
        <dbReference type="Proteomes" id="UP000011058"/>
    </source>
</evidence>
<dbReference type="STRING" id="1166018.FAES_0051"/>
<proteinExistence type="predicted"/>
<dbReference type="KEGG" id="fae:FAES_0051"/>
<gene>
    <name evidence="2" type="ORF">FAES_0051</name>
</gene>
<feature type="region of interest" description="Disordered" evidence="1">
    <location>
        <begin position="20"/>
        <end position="49"/>
    </location>
</feature>
<dbReference type="HOGENOM" id="CLU_087931_0_0_10"/>
<evidence type="ECO:0008006" key="4">
    <source>
        <dbReference type="Google" id="ProtNLM"/>
    </source>
</evidence>
<dbReference type="Proteomes" id="UP000011058">
    <property type="component" value="Chromosome"/>
</dbReference>
<dbReference type="OrthoDB" id="1144014at2"/>
<sequence>MKKQFVLVALATSAIACQTKQETSTTLTSPDSTTVASTTVAEGPGESPDNFVVIPGRQVGVVRANSTEAGLRELLGAANVVRDTIYMAEGEFDIGTTLFKNTADQAQIIWKDKKRFARPEIVLLRPEYDENNELLTGTGGKTVQWTVPIGTAGSLSLGTSLREVERLNGKPFKLYGFGWDYGGLSSDWQRGKLQDTDGKTYLSAAFGVGAEFTGSESKMYDSVLGDGEFLSSNAAMQALNPTIKTLTISFR</sequence>
<organism evidence="2 3">
    <name type="scientific">Fibrella aestuarina BUZ 2</name>
    <dbReference type="NCBI Taxonomy" id="1166018"/>
    <lineage>
        <taxon>Bacteria</taxon>
        <taxon>Pseudomonadati</taxon>
        <taxon>Bacteroidota</taxon>
        <taxon>Cytophagia</taxon>
        <taxon>Cytophagales</taxon>
        <taxon>Spirosomataceae</taxon>
        <taxon>Fibrella</taxon>
    </lineage>
</organism>
<evidence type="ECO:0000313" key="2">
    <source>
        <dbReference type="EMBL" id="CCG98065.1"/>
    </source>
</evidence>
<dbReference type="RefSeq" id="WP_015329165.1">
    <property type="nucleotide sequence ID" value="NC_020054.1"/>
</dbReference>
<reference evidence="2 3" key="1">
    <citation type="journal article" date="2012" name="J. Bacteriol.">
        <title>Genome Sequence of Fibrella aestuarina BUZ 2T, a Filamentous Marine Bacterium.</title>
        <authorList>
            <person name="Filippini M."/>
            <person name="Qi W."/>
            <person name="Blom J."/>
            <person name="Goesmann A."/>
            <person name="Smits T.H."/>
            <person name="Bagheri H.C."/>
        </authorList>
    </citation>
    <scope>NUCLEOTIDE SEQUENCE [LARGE SCALE GENOMIC DNA]</scope>
    <source>
        <strain evidence="3">BUZ 2T</strain>
    </source>
</reference>
<evidence type="ECO:0000256" key="1">
    <source>
        <dbReference type="SAM" id="MobiDB-lite"/>
    </source>
</evidence>
<protein>
    <recommendedName>
        <fullName evidence="4">Lipoprotein</fullName>
    </recommendedName>
</protein>
<dbReference type="PROSITE" id="PS51257">
    <property type="entry name" value="PROKAR_LIPOPROTEIN"/>
    <property type="match status" value="1"/>
</dbReference>
<keyword evidence="3" id="KW-1185">Reference proteome</keyword>
<dbReference type="EMBL" id="HE796683">
    <property type="protein sequence ID" value="CCG98065.1"/>
    <property type="molecule type" value="Genomic_DNA"/>
</dbReference>
<name>I0K1R2_9BACT</name>